<feature type="chain" id="PRO_5046067331" evidence="2">
    <location>
        <begin position="17"/>
        <end position="151"/>
    </location>
</feature>
<protein>
    <submittedName>
        <fullName evidence="3">Uncharacterized protein</fullName>
    </submittedName>
</protein>
<feature type="compositionally biased region" description="Polar residues" evidence="1">
    <location>
        <begin position="59"/>
        <end position="68"/>
    </location>
</feature>
<sequence length="151" mass="16057">MQISTLLLAGAAAAAALPAPDDTPKKPVFDISAPVFDPPNVTGAPSTPSFTGTCEGETTAESPDQSSFVDCAANRQKGEFSDGGTFEGPSARVQPNDNRKPNVTISFKWIQQISNKKYSNTAGVMDKWVVGQPEPEKFDIPETVIVQGTWV</sequence>
<feature type="signal peptide" evidence="2">
    <location>
        <begin position="1"/>
        <end position="16"/>
    </location>
</feature>
<comment type="caution">
    <text evidence="3">The sequence shown here is derived from an EMBL/GenBank/DDBJ whole genome shotgun (WGS) entry which is preliminary data.</text>
</comment>
<dbReference type="EMBL" id="JAQQWI010000010">
    <property type="protein sequence ID" value="KAK8018566.1"/>
    <property type="molecule type" value="Genomic_DNA"/>
</dbReference>
<proteinExistence type="predicted"/>
<gene>
    <name evidence="3" type="ORF">PG991_007756</name>
</gene>
<accession>A0ABR1RUD3</accession>
<organism evidence="3 4">
    <name type="scientific">Apiospora marii</name>
    <dbReference type="NCBI Taxonomy" id="335849"/>
    <lineage>
        <taxon>Eukaryota</taxon>
        <taxon>Fungi</taxon>
        <taxon>Dikarya</taxon>
        <taxon>Ascomycota</taxon>
        <taxon>Pezizomycotina</taxon>
        <taxon>Sordariomycetes</taxon>
        <taxon>Xylariomycetidae</taxon>
        <taxon>Amphisphaeriales</taxon>
        <taxon>Apiosporaceae</taxon>
        <taxon>Apiospora</taxon>
    </lineage>
</organism>
<name>A0ABR1RUD3_9PEZI</name>
<feature type="region of interest" description="Disordered" evidence="1">
    <location>
        <begin position="17"/>
        <end position="99"/>
    </location>
</feature>
<reference evidence="3 4" key="1">
    <citation type="submission" date="2023-01" db="EMBL/GenBank/DDBJ databases">
        <title>Analysis of 21 Apiospora genomes using comparative genomics revels a genus with tremendous synthesis potential of carbohydrate active enzymes and secondary metabolites.</title>
        <authorList>
            <person name="Sorensen T."/>
        </authorList>
    </citation>
    <scope>NUCLEOTIDE SEQUENCE [LARGE SCALE GENOMIC DNA]</scope>
    <source>
        <strain evidence="3 4">CBS 20057</strain>
    </source>
</reference>
<keyword evidence="2" id="KW-0732">Signal</keyword>
<dbReference type="Proteomes" id="UP001396898">
    <property type="component" value="Unassembled WGS sequence"/>
</dbReference>
<evidence type="ECO:0000313" key="3">
    <source>
        <dbReference type="EMBL" id="KAK8018566.1"/>
    </source>
</evidence>
<keyword evidence="4" id="KW-1185">Reference proteome</keyword>
<evidence type="ECO:0000256" key="2">
    <source>
        <dbReference type="SAM" id="SignalP"/>
    </source>
</evidence>
<evidence type="ECO:0000256" key="1">
    <source>
        <dbReference type="SAM" id="MobiDB-lite"/>
    </source>
</evidence>
<feature type="compositionally biased region" description="Polar residues" evidence="1">
    <location>
        <begin position="43"/>
        <end position="52"/>
    </location>
</feature>
<evidence type="ECO:0000313" key="4">
    <source>
        <dbReference type="Proteomes" id="UP001396898"/>
    </source>
</evidence>